<proteinExistence type="predicted"/>
<feature type="region of interest" description="Disordered" evidence="1">
    <location>
        <begin position="1"/>
        <end position="27"/>
    </location>
</feature>
<feature type="compositionally biased region" description="Basic residues" evidence="1">
    <location>
        <begin position="1"/>
        <end position="18"/>
    </location>
</feature>
<reference evidence="3 5" key="2">
    <citation type="submission" date="2017-05" db="EMBL/GenBank/DDBJ databases">
        <authorList>
            <person name="Song R."/>
            <person name="Chenine A.L."/>
            <person name="Ruprecht R.M."/>
        </authorList>
    </citation>
    <scope>NUCLEOTIDE SEQUENCE [LARGE SCALE GENOMIC DNA]</scope>
    <source>
        <strain evidence="3">PD5205</strain>
    </source>
</reference>
<dbReference type="AlphaFoldDB" id="A0A1Y6H4E8"/>
<evidence type="ECO:0000313" key="2">
    <source>
        <dbReference type="EMBL" id="SMR00607.1"/>
    </source>
</evidence>
<dbReference type="EMBL" id="LT853885">
    <property type="protein sequence ID" value="SMR01943.1"/>
    <property type="molecule type" value="Genomic_DNA"/>
</dbReference>
<dbReference type="Proteomes" id="UP000195877">
    <property type="component" value="Chromosome 1"/>
</dbReference>
<evidence type="ECO:0000313" key="5">
    <source>
        <dbReference type="Proteomes" id="UP000195953"/>
    </source>
</evidence>
<name>A0A1Y6H4E8_9XANT</name>
<evidence type="ECO:0000313" key="3">
    <source>
        <dbReference type="EMBL" id="SMR01943.1"/>
    </source>
</evidence>
<protein>
    <submittedName>
        <fullName evidence="3">DegV family protein</fullName>
    </submittedName>
</protein>
<gene>
    <name evidence="3" type="ORF">PD5205_00623</name>
    <name evidence="2" type="ORF">PD885_03386</name>
</gene>
<sequence length="93" mass="10406">MGHSHKRRDDRRRARQRSGYRTSAARLPQRHRAVARLMGFEPPAETLSGFNVRKIGEGVMTPTICVDHGGELAELHALPGYTALQTELSPPLY</sequence>
<keyword evidence="4" id="KW-1185">Reference proteome</keyword>
<organism evidence="3 5">
    <name type="scientific">Xanthomonas fragariae</name>
    <dbReference type="NCBI Taxonomy" id="48664"/>
    <lineage>
        <taxon>Bacteria</taxon>
        <taxon>Pseudomonadati</taxon>
        <taxon>Pseudomonadota</taxon>
        <taxon>Gammaproteobacteria</taxon>
        <taxon>Lysobacterales</taxon>
        <taxon>Lysobacteraceae</taxon>
        <taxon>Xanthomonas</taxon>
    </lineage>
</organism>
<evidence type="ECO:0000256" key="1">
    <source>
        <dbReference type="SAM" id="MobiDB-lite"/>
    </source>
</evidence>
<dbReference type="EMBL" id="LT853882">
    <property type="protein sequence ID" value="SMR00607.1"/>
    <property type="molecule type" value="Genomic_DNA"/>
</dbReference>
<evidence type="ECO:0000313" key="4">
    <source>
        <dbReference type="Proteomes" id="UP000195877"/>
    </source>
</evidence>
<dbReference type="Proteomes" id="UP000195953">
    <property type="component" value="Chromosome 1"/>
</dbReference>
<accession>A0A1Y6H4E8</accession>
<reference evidence="2 4" key="1">
    <citation type="submission" date="2017-05" db="EMBL/GenBank/DDBJ databases">
        <authorList>
            <person name="Blom J."/>
        </authorList>
    </citation>
    <scope>NUCLEOTIDE SEQUENCE [LARGE SCALE GENOMIC DNA]</scope>
    <source>
        <strain evidence="2">PD885</strain>
    </source>
</reference>